<evidence type="ECO:0000313" key="6">
    <source>
        <dbReference type="EMBL" id="JAS92814.1"/>
    </source>
</evidence>
<organism evidence="6">
    <name type="scientific">Homalodisca liturata</name>
    <dbReference type="NCBI Taxonomy" id="320908"/>
    <lineage>
        <taxon>Eukaryota</taxon>
        <taxon>Metazoa</taxon>
        <taxon>Ecdysozoa</taxon>
        <taxon>Arthropoda</taxon>
        <taxon>Hexapoda</taxon>
        <taxon>Insecta</taxon>
        <taxon>Pterygota</taxon>
        <taxon>Neoptera</taxon>
        <taxon>Paraneoptera</taxon>
        <taxon>Hemiptera</taxon>
        <taxon>Auchenorrhyncha</taxon>
        <taxon>Membracoidea</taxon>
        <taxon>Cicadellidae</taxon>
        <taxon>Cicadellinae</taxon>
        <taxon>Proconiini</taxon>
        <taxon>Homalodisca</taxon>
    </lineage>
</organism>
<dbReference type="InterPro" id="IPR000306">
    <property type="entry name" value="Znf_FYVE"/>
</dbReference>
<dbReference type="AlphaFoldDB" id="A0A1B6J0V3"/>
<dbReference type="InterPro" id="IPR052113">
    <property type="entry name" value="FYVE-type_Zinc_Finger"/>
</dbReference>
<dbReference type="Pfam" id="PF01363">
    <property type="entry name" value="FYVE"/>
    <property type="match status" value="1"/>
</dbReference>
<dbReference type="InterPro" id="IPR017455">
    <property type="entry name" value="Znf_FYVE-rel"/>
</dbReference>
<dbReference type="CDD" id="cd15727">
    <property type="entry name" value="FYVE_ZF21"/>
    <property type="match status" value="1"/>
</dbReference>
<evidence type="ECO:0000256" key="3">
    <source>
        <dbReference type="ARBA" id="ARBA00022833"/>
    </source>
</evidence>
<dbReference type="PANTHER" id="PTHR39490:SF8">
    <property type="entry name" value="ZINC FINGER FYVE DOMAIN-CONTAINING PROTEIN 21"/>
    <property type="match status" value="1"/>
</dbReference>
<dbReference type="Gene3D" id="3.30.40.10">
    <property type="entry name" value="Zinc/RING finger domain, C3HC4 (zinc finger)"/>
    <property type="match status" value="1"/>
</dbReference>
<dbReference type="SUPFAM" id="SSF57903">
    <property type="entry name" value="FYVE/PHD zinc finger"/>
    <property type="match status" value="1"/>
</dbReference>
<proteinExistence type="predicted"/>
<evidence type="ECO:0000256" key="1">
    <source>
        <dbReference type="ARBA" id="ARBA00022723"/>
    </source>
</evidence>
<feature type="domain" description="FYVE-type" evidence="5">
    <location>
        <begin position="40"/>
        <end position="100"/>
    </location>
</feature>
<name>A0A1B6J0V3_9HEMI</name>
<dbReference type="Pfam" id="PF16696">
    <property type="entry name" value="ZFYVE21_C"/>
    <property type="match status" value="1"/>
</dbReference>
<dbReference type="SMART" id="SM00064">
    <property type="entry name" value="FYVE"/>
    <property type="match status" value="1"/>
</dbReference>
<evidence type="ECO:0000256" key="2">
    <source>
        <dbReference type="ARBA" id="ARBA00022771"/>
    </source>
</evidence>
<keyword evidence="1" id="KW-0479">Metal-binding</keyword>
<keyword evidence="3" id="KW-0862">Zinc</keyword>
<reference evidence="6" key="1">
    <citation type="submission" date="2015-11" db="EMBL/GenBank/DDBJ databases">
        <title>De novo transcriptome assembly of four potential Pierce s Disease insect vectors from Arizona vineyards.</title>
        <authorList>
            <person name="Tassone E.E."/>
        </authorList>
    </citation>
    <scope>NUCLEOTIDE SEQUENCE</scope>
</reference>
<dbReference type="InterPro" id="IPR032031">
    <property type="entry name" value="ZFYVE21_C"/>
</dbReference>
<dbReference type="Gene3D" id="2.30.29.160">
    <property type="entry name" value="Zinc finger FYVE domain-containing protein 21, C-terminal"/>
    <property type="match status" value="1"/>
</dbReference>
<dbReference type="InterPro" id="IPR013083">
    <property type="entry name" value="Znf_RING/FYVE/PHD"/>
</dbReference>
<dbReference type="InterPro" id="IPR011011">
    <property type="entry name" value="Znf_FYVE_PHD"/>
</dbReference>
<gene>
    <name evidence="6" type="ORF">g.46838</name>
</gene>
<accession>A0A1B6J0V3</accession>
<dbReference type="PROSITE" id="PS50178">
    <property type="entry name" value="ZF_FYVE"/>
    <property type="match status" value="1"/>
</dbReference>
<dbReference type="GO" id="GO:0008270">
    <property type="term" value="F:zinc ion binding"/>
    <property type="evidence" value="ECO:0007669"/>
    <property type="project" value="UniProtKB-KW"/>
</dbReference>
<evidence type="ECO:0000256" key="4">
    <source>
        <dbReference type="PROSITE-ProRule" id="PRU00091"/>
    </source>
</evidence>
<dbReference type="InterPro" id="IPR038632">
    <property type="entry name" value="ZFYVE21_C_sf"/>
</dbReference>
<dbReference type="PANTHER" id="PTHR39490">
    <property type="entry name" value="ARRESTIN DOMAIN-CONTAINING PROTEIN D"/>
    <property type="match status" value="1"/>
</dbReference>
<protein>
    <recommendedName>
        <fullName evidence="5">FYVE-type domain-containing protein</fullName>
    </recommendedName>
</protein>
<sequence length="222" mass="25256">MSKENTTKKLIRSKSGLRIVAVDDNYKSPFLLCEPQWIPDKEAPICTRCGIKFNFTTRRHHCRRCGQIYCSTCCDHKLELPRMCFIDPVRICQNCTPATLEENKFFDQQIKTLTNGATFMLENNQMILSTTDLLQCKLSPDHRHLMFDGVKLAPLDINTITALRVDKDPINGVKSVEIEYSVANSVEKNCVRLATTPELEHRKTGASWIAAMQQAVKMLDSC</sequence>
<keyword evidence="2 4" id="KW-0863">Zinc-finger</keyword>
<evidence type="ECO:0000259" key="5">
    <source>
        <dbReference type="PROSITE" id="PS50178"/>
    </source>
</evidence>
<dbReference type="EMBL" id="GECU01014892">
    <property type="protein sequence ID" value="JAS92814.1"/>
    <property type="molecule type" value="Transcribed_RNA"/>
</dbReference>